<dbReference type="OrthoDB" id="5794653at2759"/>
<dbReference type="AlphaFoldDB" id="A0A5N5TII9"/>
<dbReference type="PROSITE" id="PS51140">
    <property type="entry name" value="CUE"/>
    <property type="match status" value="1"/>
</dbReference>
<name>A0A5N5TII9_9CRUS</name>
<dbReference type="GO" id="GO:0043130">
    <property type="term" value="F:ubiquitin binding"/>
    <property type="evidence" value="ECO:0007669"/>
    <property type="project" value="InterPro"/>
</dbReference>
<keyword evidence="4" id="KW-1185">Reference proteome</keyword>
<evidence type="ECO:0000256" key="1">
    <source>
        <dbReference type="SAM" id="MobiDB-lite"/>
    </source>
</evidence>
<gene>
    <name evidence="3" type="primary">Cuedc1</name>
    <name evidence="3" type="ORF">Anas_05289</name>
</gene>
<evidence type="ECO:0000259" key="2">
    <source>
        <dbReference type="PROSITE" id="PS51140"/>
    </source>
</evidence>
<dbReference type="PANTHER" id="PTHR13467:SF3">
    <property type="entry name" value="CUE DOMAIN-CONTAINING PROTEIN 1"/>
    <property type="match status" value="1"/>
</dbReference>
<dbReference type="Gene3D" id="1.10.8.10">
    <property type="entry name" value="DNA helicase RuvA subunit, C-terminal domain"/>
    <property type="match status" value="1"/>
</dbReference>
<accession>A0A5N5TII9</accession>
<comment type="caution">
    <text evidence="3">The sequence shown here is derived from an EMBL/GenBank/DDBJ whole genome shotgun (WGS) entry which is preliminary data.</text>
</comment>
<feature type="region of interest" description="Disordered" evidence="1">
    <location>
        <begin position="62"/>
        <end position="110"/>
    </location>
</feature>
<dbReference type="CDD" id="cd14366">
    <property type="entry name" value="CUE_CUED1"/>
    <property type="match status" value="1"/>
</dbReference>
<dbReference type="InterPro" id="IPR003892">
    <property type="entry name" value="CUE"/>
</dbReference>
<organism evidence="3 4">
    <name type="scientific">Armadillidium nasatum</name>
    <dbReference type="NCBI Taxonomy" id="96803"/>
    <lineage>
        <taxon>Eukaryota</taxon>
        <taxon>Metazoa</taxon>
        <taxon>Ecdysozoa</taxon>
        <taxon>Arthropoda</taxon>
        <taxon>Crustacea</taxon>
        <taxon>Multicrustacea</taxon>
        <taxon>Malacostraca</taxon>
        <taxon>Eumalacostraca</taxon>
        <taxon>Peracarida</taxon>
        <taxon>Isopoda</taxon>
        <taxon>Oniscidea</taxon>
        <taxon>Crinocheta</taxon>
        <taxon>Armadillidiidae</taxon>
        <taxon>Armadillidium</taxon>
    </lineage>
</organism>
<feature type="domain" description="CUE" evidence="2">
    <location>
        <begin position="13"/>
        <end position="56"/>
    </location>
</feature>
<dbReference type="Proteomes" id="UP000326759">
    <property type="component" value="Unassembled WGS sequence"/>
</dbReference>
<dbReference type="SUPFAM" id="SSF46934">
    <property type="entry name" value="UBA-like"/>
    <property type="match status" value="1"/>
</dbReference>
<dbReference type="EMBL" id="SEYY01001006">
    <property type="protein sequence ID" value="KAB7506069.1"/>
    <property type="molecule type" value="Genomic_DNA"/>
</dbReference>
<protein>
    <submittedName>
        <fullName evidence="3">CUE domain-containing protein 1</fullName>
    </submittedName>
</protein>
<reference evidence="3 4" key="1">
    <citation type="journal article" date="2019" name="PLoS Biol.">
        <title>Sex chromosomes control vertical transmission of feminizing Wolbachia symbionts in an isopod.</title>
        <authorList>
            <person name="Becking T."/>
            <person name="Chebbi M.A."/>
            <person name="Giraud I."/>
            <person name="Moumen B."/>
            <person name="Laverre T."/>
            <person name="Caubet Y."/>
            <person name="Peccoud J."/>
            <person name="Gilbert C."/>
            <person name="Cordaux R."/>
        </authorList>
    </citation>
    <scope>NUCLEOTIDE SEQUENCE [LARGE SCALE GENOMIC DNA]</scope>
    <source>
        <strain evidence="3">ANa2</strain>
        <tissue evidence="3">Whole body excluding digestive tract and cuticle</tissue>
    </source>
</reference>
<dbReference type="PANTHER" id="PTHR13467">
    <property type="entry name" value="CUE DOMAIN CONTAINING PROTEIN 1"/>
    <property type="match status" value="1"/>
</dbReference>
<dbReference type="Pfam" id="PF02845">
    <property type="entry name" value="CUE"/>
    <property type="match status" value="1"/>
</dbReference>
<sequence>MAEMGEAPAMQLDFNEAMQDFRTMFPDMDADVIEAVLRSNRGAVHETIDQLLAMVTDVENQKSSSHSSGCHLEATVEGDRGRNVEGATNYELPPSYALSATPPPSYHQAVPSPYRSPAYVDFCTYIYVYKKMIEFIPSS</sequence>
<evidence type="ECO:0000313" key="4">
    <source>
        <dbReference type="Proteomes" id="UP000326759"/>
    </source>
</evidence>
<dbReference type="InterPro" id="IPR009060">
    <property type="entry name" value="UBA-like_sf"/>
</dbReference>
<dbReference type="InterPro" id="IPR040192">
    <property type="entry name" value="CUEDC1"/>
</dbReference>
<evidence type="ECO:0000313" key="3">
    <source>
        <dbReference type="EMBL" id="KAB7506069.1"/>
    </source>
</evidence>
<proteinExistence type="predicted"/>
<dbReference type="InterPro" id="IPR040195">
    <property type="entry name" value="CUE_CUED1"/>
</dbReference>
<dbReference type="SMART" id="SM00546">
    <property type="entry name" value="CUE"/>
    <property type="match status" value="1"/>
</dbReference>